<keyword evidence="12" id="KW-1185">Reference proteome</keyword>
<dbReference type="Proteomes" id="UP000504844">
    <property type="component" value="Chromosome"/>
</dbReference>
<dbReference type="Pfam" id="PF00654">
    <property type="entry name" value="Voltage_CLC"/>
    <property type="match status" value="1"/>
</dbReference>
<evidence type="ECO:0000256" key="9">
    <source>
        <dbReference type="ARBA" id="ARBA00023303"/>
    </source>
</evidence>
<dbReference type="AlphaFoldDB" id="A0A6M8SPX1"/>
<dbReference type="InterPro" id="IPR001807">
    <property type="entry name" value="ClC"/>
</dbReference>
<dbReference type="Gene3D" id="1.10.3080.10">
    <property type="entry name" value="Clc chloride channel"/>
    <property type="match status" value="1"/>
</dbReference>
<dbReference type="EMBL" id="CP054143">
    <property type="protein sequence ID" value="QKJ66208.1"/>
    <property type="molecule type" value="Genomic_DNA"/>
</dbReference>
<accession>A0A6M8SPX1</accession>
<feature type="transmembrane region" description="Helical" evidence="10">
    <location>
        <begin position="160"/>
        <end position="187"/>
    </location>
</feature>
<name>A0A6M8SPX1_9NEIS</name>
<keyword evidence="3 10" id="KW-0812">Transmembrane</keyword>
<proteinExistence type="predicted"/>
<comment type="subcellular location">
    <subcellularLocation>
        <location evidence="1">Membrane</location>
        <topology evidence="1">Multi-pass membrane protein</topology>
    </subcellularLocation>
</comment>
<feature type="transmembrane region" description="Helical" evidence="10">
    <location>
        <begin position="21"/>
        <end position="43"/>
    </location>
</feature>
<keyword evidence="9" id="KW-0407">Ion channel</keyword>
<dbReference type="SUPFAM" id="SSF81340">
    <property type="entry name" value="Clc chloride channel"/>
    <property type="match status" value="1"/>
</dbReference>
<feature type="transmembrane region" description="Helical" evidence="10">
    <location>
        <begin position="106"/>
        <end position="128"/>
    </location>
</feature>
<evidence type="ECO:0000256" key="8">
    <source>
        <dbReference type="ARBA" id="ARBA00023214"/>
    </source>
</evidence>
<keyword evidence="5" id="KW-0406">Ion transport</keyword>
<keyword evidence="8" id="KW-0868">Chloride</keyword>
<evidence type="ECO:0000313" key="11">
    <source>
        <dbReference type="EMBL" id="QKJ66208.1"/>
    </source>
</evidence>
<feature type="transmembrane region" description="Helical" evidence="10">
    <location>
        <begin position="362"/>
        <end position="388"/>
    </location>
</feature>
<evidence type="ECO:0000256" key="4">
    <source>
        <dbReference type="ARBA" id="ARBA00022989"/>
    </source>
</evidence>
<evidence type="ECO:0000256" key="7">
    <source>
        <dbReference type="ARBA" id="ARBA00023173"/>
    </source>
</evidence>
<organism evidence="11 12">
    <name type="scientific">Deefgea piscis</name>
    <dbReference type="NCBI Taxonomy" id="2739061"/>
    <lineage>
        <taxon>Bacteria</taxon>
        <taxon>Pseudomonadati</taxon>
        <taxon>Pseudomonadota</taxon>
        <taxon>Betaproteobacteria</taxon>
        <taxon>Neisseriales</taxon>
        <taxon>Chitinibacteraceae</taxon>
        <taxon>Deefgea</taxon>
    </lineage>
</organism>
<evidence type="ECO:0000256" key="10">
    <source>
        <dbReference type="SAM" id="Phobius"/>
    </source>
</evidence>
<dbReference type="InterPro" id="IPR014743">
    <property type="entry name" value="Cl-channel_core"/>
</dbReference>
<sequence length="443" mass="47465">MVFKRVLVKLYHLPSRSRTTIALWLGAALVGLVAFLLASAANWAFVGFSAMQQKWWWWPLLSLPLGGMAIRWIMEHIGSGAQGSGIPQAQAALQLNHDTEQIERLLSLRIAVAKFIGIVLGLGSGFVLGREGPTVQIGASIMFACRKLLPIDDPVFRRQLILAGGAAGIAAAFNTPLAGIVFAFEELARSVEEKTSGKLLGAVILAGLVSLALQGDYVYFGKIHVPPFSYSILLPLVLIALLAGLIGGAFSWLCVNVSTWMPPKIKDYRQYHPYYFIAACGFLIGICGLIAPIYGSGAEITSEVIAGHTELAWYFLPLKFIGQLGTFLTGLPGGIFAPSLSLGAGIGSWFVPFFDPELKIKLIALGMVAALAAITRAPLTSAIILMEMTDGHDMVISIMISAMIASSVARIYKTNLYHDLAEQVLAGLSKTASAQSSQTEKSK</sequence>
<gene>
    <name evidence="11" type="ORF">HQN60_05485</name>
</gene>
<dbReference type="CDD" id="cd01034">
    <property type="entry name" value="EriC_like"/>
    <property type="match status" value="1"/>
</dbReference>
<dbReference type="PANTHER" id="PTHR43427">
    <property type="entry name" value="CHLORIDE CHANNEL PROTEIN CLC-E"/>
    <property type="match status" value="1"/>
</dbReference>
<feature type="transmembrane region" description="Helical" evidence="10">
    <location>
        <begin position="394"/>
        <end position="412"/>
    </location>
</feature>
<feature type="transmembrane region" description="Helical" evidence="10">
    <location>
        <begin position="55"/>
        <end position="74"/>
    </location>
</feature>
<evidence type="ECO:0000313" key="12">
    <source>
        <dbReference type="Proteomes" id="UP000504844"/>
    </source>
</evidence>
<dbReference type="PRINTS" id="PR00762">
    <property type="entry name" value="CLCHANNEL"/>
</dbReference>
<protein>
    <submittedName>
        <fullName evidence="11">Chloride channel protein</fullName>
    </submittedName>
</protein>
<feature type="transmembrane region" description="Helical" evidence="10">
    <location>
        <begin position="327"/>
        <end position="350"/>
    </location>
</feature>
<dbReference type="RefSeq" id="WP_173532712.1">
    <property type="nucleotide sequence ID" value="NZ_CP054143.1"/>
</dbReference>
<keyword evidence="2" id="KW-0813">Transport</keyword>
<keyword evidence="7" id="KW-0869">Chloride channel</keyword>
<keyword evidence="6 10" id="KW-0472">Membrane</keyword>
<evidence type="ECO:0000256" key="3">
    <source>
        <dbReference type="ARBA" id="ARBA00022692"/>
    </source>
</evidence>
<feature type="transmembrane region" description="Helical" evidence="10">
    <location>
        <begin position="232"/>
        <end position="253"/>
    </location>
</feature>
<dbReference type="InterPro" id="IPR050368">
    <property type="entry name" value="ClC-type_chloride_channel"/>
</dbReference>
<dbReference type="GO" id="GO:0005254">
    <property type="term" value="F:chloride channel activity"/>
    <property type="evidence" value="ECO:0007669"/>
    <property type="project" value="UniProtKB-KW"/>
</dbReference>
<evidence type="ECO:0000256" key="6">
    <source>
        <dbReference type="ARBA" id="ARBA00023136"/>
    </source>
</evidence>
<dbReference type="GO" id="GO:0034707">
    <property type="term" value="C:chloride channel complex"/>
    <property type="evidence" value="ECO:0007669"/>
    <property type="project" value="UniProtKB-KW"/>
</dbReference>
<feature type="transmembrane region" description="Helical" evidence="10">
    <location>
        <begin position="199"/>
        <end position="220"/>
    </location>
</feature>
<keyword evidence="4 10" id="KW-1133">Transmembrane helix</keyword>
<dbReference type="PANTHER" id="PTHR43427:SF6">
    <property type="entry name" value="CHLORIDE CHANNEL PROTEIN CLC-E"/>
    <property type="match status" value="1"/>
</dbReference>
<evidence type="ECO:0000256" key="1">
    <source>
        <dbReference type="ARBA" id="ARBA00004141"/>
    </source>
</evidence>
<reference evidence="11 12" key="1">
    <citation type="submission" date="2020-05" db="EMBL/GenBank/DDBJ databases">
        <title>Complete genome sequence of Deefgea sp. D17.</title>
        <authorList>
            <person name="Bae J.-W."/>
            <person name="Han J.E."/>
        </authorList>
    </citation>
    <scope>NUCLEOTIDE SEQUENCE [LARGE SCALE GENOMIC DNA]</scope>
    <source>
        <strain evidence="11 12">D17</strain>
    </source>
</reference>
<feature type="transmembrane region" description="Helical" evidence="10">
    <location>
        <begin position="274"/>
        <end position="294"/>
    </location>
</feature>
<evidence type="ECO:0000256" key="5">
    <source>
        <dbReference type="ARBA" id="ARBA00023065"/>
    </source>
</evidence>
<evidence type="ECO:0000256" key="2">
    <source>
        <dbReference type="ARBA" id="ARBA00022448"/>
    </source>
</evidence>
<dbReference type="KEGG" id="dee:HQN60_05485"/>